<comment type="caution">
    <text evidence="1">The sequence shown here is derived from an EMBL/GenBank/DDBJ whole genome shotgun (WGS) entry which is preliminary data.</text>
</comment>
<evidence type="ECO:0000313" key="1">
    <source>
        <dbReference type="EMBL" id="KAK6749496.1"/>
    </source>
</evidence>
<name>A0ABR1DG99_NECAM</name>
<protein>
    <submittedName>
        <fullName evidence="1">Uncharacterized protein</fullName>
    </submittedName>
</protein>
<keyword evidence="2" id="KW-1185">Reference proteome</keyword>
<proteinExistence type="predicted"/>
<evidence type="ECO:0000313" key="2">
    <source>
        <dbReference type="Proteomes" id="UP001303046"/>
    </source>
</evidence>
<sequence length="75" mass="8331">MKNGTSSGDDGISAEMLKSLSPSGLCEVTKIICSILIDERISDSWRHGISLLFVLDRHHEETTRDEQAGFRPDLD</sequence>
<accession>A0ABR1DG99</accession>
<dbReference type="EMBL" id="JAVFWL010000004">
    <property type="protein sequence ID" value="KAK6749496.1"/>
    <property type="molecule type" value="Genomic_DNA"/>
</dbReference>
<organism evidence="1 2">
    <name type="scientific">Necator americanus</name>
    <name type="common">Human hookworm</name>
    <dbReference type="NCBI Taxonomy" id="51031"/>
    <lineage>
        <taxon>Eukaryota</taxon>
        <taxon>Metazoa</taxon>
        <taxon>Ecdysozoa</taxon>
        <taxon>Nematoda</taxon>
        <taxon>Chromadorea</taxon>
        <taxon>Rhabditida</taxon>
        <taxon>Rhabditina</taxon>
        <taxon>Rhabditomorpha</taxon>
        <taxon>Strongyloidea</taxon>
        <taxon>Ancylostomatidae</taxon>
        <taxon>Bunostominae</taxon>
        <taxon>Necator</taxon>
    </lineage>
</organism>
<gene>
    <name evidence="1" type="primary">Necator_chrIV.g15150</name>
    <name evidence="1" type="ORF">RB195_001855</name>
</gene>
<reference evidence="1 2" key="1">
    <citation type="submission" date="2023-08" db="EMBL/GenBank/DDBJ databases">
        <title>A Necator americanus chromosomal reference genome.</title>
        <authorList>
            <person name="Ilik V."/>
            <person name="Petrzelkova K.J."/>
            <person name="Pardy F."/>
            <person name="Fuh T."/>
            <person name="Niatou-Singa F.S."/>
            <person name="Gouil Q."/>
            <person name="Baker L."/>
            <person name="Ritchie M.E."/>
            <person name="Jex A.R."/>
            <person name="Gazzola D."/>
            <person name="Li H."/>
            <person name="Toshio Fujiwara R."/>
            <person name="Zhan B."/>
            <person name="Aroian R.V."/>
            <person name="Pafco B."/>
            <person name="Schwarz E.M."/>
        </authorList>
    </citation>
    <scope>NUCLEOTIDE SEQUENCE [LARGE SCALE GENOMIC DNA]</scope>
    <source>
        <strain evidence="1 2">Aroian</strain>
        <tissue evidence="1">Whole animal</tissue>
    </source>
</reference>
<dbReference type="Proteomes" id="UP001303046">
    <property type="component" value="Unassembled WGS sequence"/>
</dbReference>